<name>G9X3M5_9FIRM</name>
<protein>
    <recommendedName>
        <fullName evidence="3">YhcH/YjgK/YiaL family protein</fullName>
    </recommendedName>
</protein>
<organism evidence="1 2">
    <name type="scientific">Peptoanaerobacter stomatis</name>
    <dbReference type="NCBI Taxonomy" id="796937"/>
    <lineage>
        <taxon>Bacteria</taxon>
        <taxon>Bacillati</taxon>
        <taxon>Bacillota</taxon>
        <taxon>Clostridia</taxon>
        <taxon>Peptostreptococcales</taxon>
        <taxon>Filifactoraceae</taxon>
        <taxon>Peptoanaerobacter</taxon>
    </lineage>
</organism>
<reference evidence="1 2" key="1">
    <citation type="submission" date="2011-08" db="EMBL/GenBank/DDBJ databases">
        <title>The Genome Sequence of Eubacteriaceae bacterium ACC19a.</title>
        <authorList>
            <consortium name="The Broad Institute Genome Sequencing Platform"/>
            <person name="Earl A."/>
            <person name="Ward D."/>
            <person name="Feldgarden M."/>
            <person name="Gevers D."/>
            <person name="Sizova M."/>
            <person name="Hazen A."/>
            <person name="Epstein S."/>
            <person name="Young S.K."/>
            <person name="Zeng Q."/>
            <person name="Gargeya S."/>
            <person name="Fitzgerald M."/>
            <person name="Haas B."/>
            <person name="Abouelleil A."/>
            <person name="Alvarado L."/>
            <person name="Arachchi H.M."/>
            <person name="Berlin A."/>
            <person name="Brown A."/>
            <person name="Chapman S.B."/>
            <person name="Chen Z."/>
            <person name="Dunbar C."/>
            <person name="Freedman E."/>
            <person name="Gearin G."/>
            <person name="Gellesch M."/>
            <person name="Goldberg J."/>
            <person name="Griggs A."/>
            <person name="Gujja S."/>
            <person name="Heiman D."/>
            <person name="Howarth C."/>
            <person name="Larson L."/>
            <person name="Lui A."/>
            <person name="MacDonald P.J.P."/>
            <person name="Montmayeur A."/>
            <person name="Murphy C."/>
            <person name="Neiman D."/>
            <person name="Pearson M."/>
            <person name="Priest M."/>
            <person name="Roberts A."/>
            <person name="Saif S."/>
            <person name="Shea T."/>
            <person name="Shenoy N."/>
            <person name="Sisk P."/>
            <person name="Stolte C."/>
            <person name="Sykes S."/>
            <person name="Wortman J."/>
            <person name="Nusbaum C."/>
            <person name="Birren B."/>
        </authorList>
    </citation>
    <scope>NUCLEOTIDE SEQUENCE [LARGE SCALE GENOMIC DNA]</scope>
    <source>
        <strain evidence="1 2">ACC19a</strain>
    </source>
</reference>
<dbReference type="Pfam" id="PF04074">
    <property type="entry name" value="DUF386"/>
    <property type="match status" value="1"/>
</dbReference>
<evidence type="ECO:0000313" key="2">
    <source>
        <dbReference type="Proteomes" id="UP000006437"/>
    </source>
</evidence>
<dbReference type="EMBL" id="AFZE01000058">
    <property type="protein sequence ID" value="EHL09990.1"/>
    <property type="molecule type" value="Genomic_DNA"/>
</dbReference>
<dbReference type="NCBIfam" id="TIGR00022">
    <property type="entry name" value="YhcH/YjgK/YiaL family protein"/>
    <property type="match status" value="1"/>
</dbReference>
<dbReference type="HOGENOM" id="CLU_107139_2_0_9"/>
<dbReference type="RefSeq" id="WP_009525217.1">
    <property type="nucleotide sequence ID" value="NZ_JH414550.1"/>
</dbReference>
<dbReference type="InterPro" id="IPR037012">
    <property type="entry name" value="NanQ/TabA/YiaL_sf"/>
</dbReference>
<dbReference type="PANTHER" id="PTHR34986">
    <property type="entry name" value="EVOLVED BETA-GALACTOSIDASE SUBUNIT BETA"/>
    <property type="match status" value="1"/>
</dbReference>
<dbReference type="Proteomes" id="UP000006437">
    <property type="component" value="Unassembled WGS sequence"/>
</dbReference>
<dbReference type="SUPFAM" id="SSF51197">
    <property type="entry name" value="Clavaminate synthase-like"/>
    <property type="match status" value="1"/>
</dbReference>
<dbReference type="PANTHER" id="PTHR34986:SF1">
    <property type="entry name" value="PROTEIN YIAL"/>
    <property type="match status" value="1"/>
</dbReference>
<comment type="caution">
    <text evidence="1">The sequence shown here is derived from an EMBL/GenBank/DDBJ whole genome shotgun (WGS) entry which is preliminary data.</text>
</comment>
<dbReference type="AlphaFoldDB" id="G9X3M5"/>
<dbReference type="BioCyc" id="EBAC796937-HMP:GMGH-984-MONOMER"/>
<sequence>MIYNKFSYKKFEEEFLQKIFEFLEKNDVSKFENGRYDIDKDNLFLNIATYNTTTPENRVWEAHKEYIDVHMMIKGKEKMCTAFIENVNITEYHEDSDYVEISDIKGDISQIVLNEGEYLVCYPQDVHKTACIVEKEEEVKKAIFKVRV</sequence>
<dbReference type="GO" id="GO:0005829">
    <property type="term" value="C:cytosol"/>
    <property type="evidence" value="ECO:0007669"/>
    <property type="project" value="TreeGrafter"/>
</dbReference>
<dbReference type="InterPro" id="IPR004375">
    <property type="entry name" value="NanQ/TabA/YiaL"/>
</dbReference>
<proteinExistence type="predicted"/>
<evidence type="ECO:0008006" key="3">
    <source>
        <dbReference type="Google" id="ProtNLM"/>
    </source>
</evidence>
<accession>G9X3M5</accession>
<gene>
    <name evidence="1" type="ORF">HMPREF9629_00982</name>
</gene>
<evidence type="ECO:0000313" key="1">
    <source>
        <dbReference type="EMBL" id="EHL09990.1"/>
    </source>
</evidence>
<dbReference type="Gene3D" id="2.60.120.370">
    <property type="entry name" value="YhcH/YjgK/YiaL"/>
    <property type="match status" value="1"/>
</dbReference>